<dbReference type="Pfam" id="PF13377">
    <property type="entry name" value="Peripla_BP_3"/>
    <property type="match status" value="1"/>
</dbReference>
<dbReference type="EMBL" id="JAOVQM010000008">
    <property type="protein sequence ID" value="MCV2232724.1"/>
    <property type="molecule type" value="Genomic_DNA"/>
</dbReference>
<keyword evidence="6" id="KW-1185">Reference proteome</keyword>
<dbReference type="CDD" id="cd06267">
    <property type="entry name" value="PBP1_LacI_sugar_binding-like"/>
    <property type="match status" value="1"/>
</dbReference>
<dbReference type="PROSITE" id="PS00356">
    <property type="entry name" value="HTH_LACI_1"/>
    <property type="match status" value="1"/>
</dbReference>
<dbReference type="PANTHER" id="PTHR30146:SF109">
    <property type="entry name" value="HTH-TYPE TRANSCRIPTIONAL REGULATOR GALS"/>
    <property type="match status" value="1"/>
</dbReference>
<dbReference type="Proteomes" id="UP001177160">
    <property type="component" value="Unassembled WGS sequence"/>
</dbReference>
<name>A0ABT2Y7L8_9MOLU</name>
<accession>A0ABT2Y7L8</accession>
<keyword evidence="3" id="KW-0804">Transcription</keyword>
<reference evidence="5" key="1">
    <citation type="submission" date="2022-09" db="EMBL/GenBank/DDBJ databases">
        <title>Novel Mycoplasma species identified in domestic and wild animals.</title>
        <authorList>
            <person name="Volokhov D.V."/>
            <person name="Furtak V.A."/>
            <person name="Zagorodnyaya T.A."/>
        </authorList>
    </citation>
    <scope>NUCLEOTIDE SEQUENCE</scope>
    <source>
        <strain evidence="5">Oakley</strain>
    </source>
</reference>
<proteinExistence type="predicted"/>
<keyword evidence="1" id="KW-0805">Transcription regulation</keyword>
<dbReference type="Gene3D" id="3.40.50.2300">
    <property type="match status" value="2"/>
</dbReference>
<organism evidence="5 6">
    <name type="scientific">Paracholeplasma manati</name>
    <dbReference type="NCBI Taxonomy" id="591373"/>
    <lineage>
        <taxon>Bacteria</taxon>
        <taxon>Bacillati</taxon>
        <taxon>Mycoplasmatota</taxon>
        <taxon>Mollicutes</taxon>
        <taxon>Acholeplasmatales</taxon>
        <taxon>Acholeplasmataceae</taxon>
        <taxon>Paracholeplasma</taxon>
    </lineage>
</organism>
<dbReference type="CDD" id="cd01392">
    <property type="entry name" value="HTH_LacI"/>
    <property type="match status" value="1"/>
</dbReference>
<evidence type="ECO:0000259" key="4">
    <source>
        <dbReference type="PROSITE" id="PS50932"/>
    </source>
</evidence>
<gene>
    <name evidence="5" type="ORF">N7548_07820</name>
</gene>
<dbReference type="InterPro" id="IPR028082">
    <property type="entry name" value="Peripla_BP_I"/>
</dbReference>
<dbReference type="InterPro" id="IPR000843">
    <property type="entry name" value="HTH_LacI"/>
</dbReference>
<dbReference type="SUPFAM" id="SSF53822">
    <property type="entry name" value="Periplasmic binding protein-like I"/>
    <property type="match status" value="1"/>
</dbReference>
<comment type="caution">
    <text evidence="5">The sequence shown here is derived from an EMBL/GenBank/DDBJ whole genome shotgun (WGS) entry which is preliminary data.</text>
</comment>
<dbReference type="PROSITE" id="PS50932">
    <property type="entry name" value="HTH_LACI_2"/>
    <property type="match status" value="1"/>
</dbReference>
<evidence type="ECO:0000313" key="6">
    <source>
        <dbReference type="Proteomes" id="UP001177160"/>
    </source>
</evidence>
<evidence type="ECO:0000256" key="1">
    <source>
        <dbReference type="ARBA" id="ARBA00023015"/>
    </source>
</evidence>
<evidence type="ECO:0000256" key="2">
    <source>
        <dbReference type="ARBA" id="ARBA00023125"/>
    </source>
</evidence>
<dbReference type="SMART" id="SM00354">
    <property type="entry name" value="HTH_LACI"/>
    <property type="match status" value="1"/>
</dbReference>
<dbReference type="PANTHER" id="PTHR30146">
    <property type="entry name" value="LACI-RELATED TRANSCRIPTIONAL REPRESSOR"/>
    <property type="match status" value="1"/>
</dbReference>
<evidence type="ECO:0000313" key="5">
    <source>
        <dbReference type="EMBL" id="MCV2232724.1"/>
    </source>
</evidence>
<keyword evidence="2" id="KW-0238">DNA-binding</keyword>
<dbReference type="InterPro" id="IPR010982">
    <property type="entry name" value="Lambda_DNA-bd_dom_sf"/>
</dbReference>
<dbReference type="Pfam" id="PF00356">
    <property type="entry name" value="LacI"/>
    <property type="match status" value="1"/>
</dbReference>
<sequence>MPTIRDVAKKAGVSISTASYALNNQTNVHPDTKQKILAIAKELNYYPNGSARNLKTKRTGNIGVFVYGFAGPIFSDVLEGIRQTLQANNLNIIVSSGKASSNLLKERQVDGAIVFDGQLTDEVLIHYASQGHPLFVLDRNLVGNNIYSSVIDNEGLVYRFIKEMIQKGYDDFAFLSGPTIAFNNNHRYDGFKQALQEHRLSHTYIQGDFTIQSGYQAGLLLLKQDKRPRFVFCANDESAIGLIEALKQGGVKIPEDVAVAGFDNIVLDEYITPKLTTIGIDHMEWGKRVANALMDIINDHIPKDIQEPIGKIIYRESC</sequence>
<evidence type="ECO:0000256" key="3">
    <source>
        <dbReference type="ARBA" id="ARBA00023163"/>
    </source>
</evidence>
<dbReference type="InterPro" id="IPR046335">
    <property type="entry name" value="LacI/GalR-like_sensor"/>
</dbReference>
<dbReference type="Gene3D" id="1.10.260.40">
    <property type="entry name" value="lambda repressor-like DNA-binding domains"/>
    <property type="match status" value="1"/>
</dbReference>
<protein>
    <submittedName>
        <fullName evidence="5">LacI family transcriptional regulator</fullName>
    </submittedName>
</protein>
<dbReference type="SUPFAM" id="SSF47413">
    <property type="entry name" value="lambda repressor-like DNA-binding domains"/>
    <property type="match status" value="1"/>
</dbReference>
<dbReference type="RefSeq" id="WP_263608913.1">
    <property type="nucleotide sequence ID" value="NZ_JAOVQM010000008.1"/>
</dbReference>
<feature type="domain" description="HTH lacI-type" evidence="4">
    <location>
        <begin position="2"/>
        <end position="56"/>
    </location>
</feature>